<reference evidence="7 8" key="1">
    <citation type="journal article" date="2016" name="Nat. Commun.">
        <title>Thousands of microbial genomes shed light on interconnected biogeochemical processes in an aquifer system.</title>
        <authorList>
            <person name="Anantharaman K."/>
            <person name="Brown C.T."/>
            <person name="Hug L.A."/>
            <person name="Sharon I."/>
            <person name="Castelle C.J."/>
            <person name="Probst A.J."/>
            <person name="Thomas B.C."/>
            <person name="Singh A."/>
            <person name="Wilkins M.J."/>
            <person name="Karaoz U."/>
            <person name="Brodie E.L."/>
            <person name="Williams K.H."/>
            <person name="Hubbard S.S."/>
            <person name="Banfield J.F."/>
        </authorList>
    </citation>
    <scope>NUCLEOTIDE SEQUENCE [LARGE SCALE GENOMIC DNA]</scope>
</reference>
<dbReference type="EMBL" id="MFGM01000065">
    <property type="protein sequence ID" value="OGF35020.1"/>
    <property type="molecule type" value="Genomic_DNA"/>
</dbReference>
<feature type="transmembrane region" description="Helical" evidence="5">
    <location>
        <begin position="171"/>
        <end position="189"/>
    </location>
</feature>
<feature type="transmembrane region" description="Helical" evidence="5">
    <location>
        <begin position="121"/>
        <end position="139"/>
    </location>
</feature>
<comment type="caution">
    <text evidence="7">The sequence shown here is derived from an EMBL/GenBank/DDBJ whole genome shotgun (WGS) entry which is preliminary data.</text>
</comment>
<keyword evidence="3 5" id="KW-1133">Transmembrane helix</keyword>
<evidence type="ECO:0000256" key="1">
    <source>
        <dbReference type="ARBA" id="ARBA00004141"/>
    </source>
</evidence>
<accession>A0A1F5T7Q3</accession>
<proteinExistence type="predicted"/>
<organism evidence="7 8">
    <name type="scientific">Candidatus Falkowbacteria bacterium RIFOXYC2_FULL_48_21</name>
    <dbReference type="NCBI Taxonomy" id="1798005"/>
    <lineage>
        <taxon>Bacteria</taxon>
        <taxon>Candidatus Falkowiibacteriota</taxon>
    </lineage>
</organism>
<evidence type="ECO:0000313" key="8">
    <source>
        <dbReference type="Proteomes" id="UP000178656"/>
    </source>
</evidence>
<dbReference type="InterPro" id="IPR035952">
    <property type="entry name" value="Rhomboid-like_sf"/>
</dbReference>
<evidence type="ECO:0000259" key="6">
    <source>
        <dbReference type="Pfam" id="PF01694"/>
    </source>
</evidence>
<gene>
    <name evidence="7" type="ORF">A2482_01295</name>
</gene>
<name>A0A1F5T7Q3_9BACT</name>
<keyword evidence="4 5" id="KW-0472">Membrane</keyword>
<dbReference type="SUPFAM" id="SSF144091">
    <property type="entry name" value="Rhomboid-like"/>
    <property type="match status" value="1"/>
</dbReference>
<evidence type="ECO:0000256" key="2">
    <source>
        <dbReference type="ARBA" id="ARBA00022692"/>
    </source>
</evidence>
<evidence type="ECO:0000256" key="3">
    <source>
        <dbReference type="ARBA" id="ARBA00022989"/>
    </source>
</evidence>
<comment type="subcellular location">
    <subcellularLocation>
        <location evidence="1">Membrane</location>
        <topology evidence="1">Multi-pass membrane protein</topology>
    </subcellularLocation>
</comment>
<feature type="transmembrane region" description="Helical" evidence="5">
    <location>
        <begin position="146"/>
        <end position="165"/>
    </location>
</feature>
<dbReference type="InterPro" id="IPR022764">
    <property type="entry name" value="Peptidase_S54_rhomboid_dom"/>
</dbReference>
<evidence type="ECO:0000256" key="5">
    <source>
        <dbReference type="SAM" id="Phobius"/>
    </source>
</evidence>
<feature type="domain" description="Peptidase S54 rhomboid" evidence="6">
    <location>
        <begin position="60"/>
        <end position="188"/>
    </location>
</feature>
<feature type="transmembrane region" description="Helical" evidence="5">
    <location>
        <begin position="56"/>
        <end position="85"/>
    </location>
</feature>
<dbReference type="GO" id="GO:0004252">
    <property type="term" value="F:serine-type endopeptidase activity"/>
    <property type="evidence" value="ECO:0007669"/>
    <property type="project" value="InterPro"/>
</dbReference>
<protein>
    <recommendedName>
        <fullName evidence="6">Peptidase S54 rhomboid domain-containing protein</fullName>
    </recommendedName>
</protein>
<dbReference type="Gene3D" id="1.20.1540.10">
    <property type="entry name" value="Rhomboid-like"/>
    <property type="match status" value="1"/>
</dbReference>
<feature type="transmembrane region" description="Helical" evidence="5">
    <location>
        <begin position="12"/>
        <end position="36"/>
    </location>
</feature>
<evidence type="ECO:0000256" key="4">
    <source>
        <dbReference type="ARBA" id="ARBA00023136"/>
    </source>
</evidence>
<sequence length="192" mass="20478">MNLSNVLRKLKLEYNAPVTLTFALIAAVVSVLTSIFGQTVSGFLGASGTVSLFNPFFYSGLVTHIFAHANWTHLIGNFGFILILGPLLEEKYGSGKLALLIAATAVVTVLLNALLFSNGLIGASGIVFMFIMLSSFSGMKNGRLPLTFLLVVLLYITKEMVGAFQNDGISHFAHIIGGTCGSGFGHFLTKKN</sequence>
<dbReference type="PANTHER" id="PTHR43066:SF5">
    <property type="entry name" value="RHOMBOID-LIKE PROTEIN 11, CHLOROPLASTIC-RELATED"/>
    <property type="match status" value="1"/>
</dbReference>
<dbReference type="GO" id="GO:0016020">
    <property type="term" value="C:membrane"/>
    <property type="evidence" value="ECO:0007669"/>
    <property type="project" value="UniProtKB-SubCell"/>
</dbReference>
<keyword evidence="2 5" id="KW-0812">Transmembrane</keyword>
<dbReference type="PANTHER" id="PTHR43066">
    <property type="entry name" value="RHOMBOID-RELATED PROTEIN"/>
    <property type="match status" value="1"/>
</dbReference>
<dbReference type="Pfam" id="PF01694">
    <property type="entry name" value="Rhomboid"/>
    <property type="match status" value="1"/>
</dbReference>
<evidence type="ECO:0000313" key="7">
    <source>
        <dbReference type="EMBL" id="OGF35020.1"/>
    </source>
</evidence>
<dbReference type="AlphaFoldDB" id="A0A1F5T7Q3"/>
<feature type="transmembrane region" description="Helical" evidence="5">
    <location>
        <begin position="97"/>
        <end position="115"/>
    </location>
</feature>
<dbReference type="Proteomes" id="UP000178656">
    <property type="component" value="Unassembled WGS sequence"/>
</dbReference>